<protein>
    <recommendedName>
        <fullName evidence="2">PIPK domain-containing protein</fullName>
    </recommendedName>
</protein>
<keyword evidence="1" id="KW-0472">Membrane</keyword>
<name>X6N3T6_RETFI</name>
<dbReference type="Proteomes" id="UP000023152">
    <property type="component" value="Unassembled WGS sequence"/>
</dbReference>
<proteinExistence type="predicted"/>
<dbReference type="Gene3D" id="3.30.810.10">
    <property type="entry name" value="2-Layer Sandwich"/>
    <property type="match status" value="1"/>
</dbReference>
<dbReference type="InterPro" id="IPR027483">
    <property type="entry name" value="PInositol-4-P-4/5-kinase_C_sf"/>
</dbReference>
<reference evidence="3 4" key="1">
    <citation type="journal article" date="2013" name="Curr. Biol.">
        <title>The Genome of the Foraminiferan Reticulomyxa filosa.</title>
        <authorList>
            <person name="Glockner G."/>
            <person name="Hulsmann N."/>
            <person name="Schleicher M."/>
            <person name="Noegel A.A."/>
            <person name="Eichinger L."/>
            <person name="Gallinger C."/>
            <person name="Pawlowski J."/>
            <person name="Sierra R."/>
            <person name="Euteneuer U."/>
            <person name="Pillet L."/>
            <person name="Moustafa A."/>
            <person name="Platzer M."/>
            <person name="Groth M."/>
            <person name="Szafranski K."/>
            <person name="Schliwa M."/>
        </authorList>
    </citation>
    <scope>NUCLEOTIDE SEQUENCE [LARGE SCALE GENOMIC DNA]</scope>
</reference>
<keyword evidence="4" id="KW-1185">Reference proteome</keyword>
<evidence type="ECO:0000259" key="2">
    <source>
        <dbReference type="Pfam" id="PF01504"/>
    </source>
</evidence>
<gene>
    <name evidence="3" type="ORF">RFI_16493</name>
</gene>
<dbReference type="InterPro" id="IPR002498">
    <property type="entry name" value="PInositol-4-P-4/5-kinase_core"/>
</dbReference>
<dbReference type="EMBL" id="ASPP01012310">
    <property type="protein sequence ID" value="ETO20726.1"/>
    <property type="molecule type" value="Genomic_DNA"/>
</dbReference>
<accession>X6N3T6</accession>
<evidence type="ECO:0000313" key="3">
    <source>
        <dbReference type="EMBL" id="ETO20726.1"/>
    </source>
</evidence>
<keyword evidence="1" id="KW-0812">Transmembrane</keyword>
<feature type="transmembrane region" description="Helical" evidence="1">
    <location>
        <begin position="159"/>
        <end position="178"/>
    </location>
</feature>
<dbReference type="GO" id="GO:0052742">
    <property type="term" value="F:phosphatidylinositol kinase activity"/>
    <property type="evidence" value="ECO:0007669"/>
    <property type="project" value="InterPro"/>
</dbReference>
<organism evidence="3 4">
    <name type="scientific">Reticulomyxa filosa</name>
    <dbReference type="NCBI Taxonomy" id="46433"/>
    <lineage>
        <taxon>Eukaryota</taxon>
        <taxon>Sar</taxon>
        <taxon>Rhizaria</taxon>
        <taxon>Retaria</taxon>
        <taxon>Foraminifera</taxon>
        <taxon>Monothalamids</taxon>
        <taxon>Reticulomyxidae</taxon>
        <taxon>Reticulomyxa</taxon>
    </lineage>
</organism>
<comment type="caution">
    <text evidence="3">The sequence shown here is derived from an EMBL/GenBank/DDBJ whole genome shotgun (WGS) entry which is preliminary data.</text>
</comment>
<feature type="domain" description="PIPK" evidence="2">
    <location>
        <begin position="32"/>
        <end position="96"/>
    </location>
</feature>
<dbReference type="AlphaFoldDB" id="X6N3T6"/>
<feature type="transmembrane region" description="Helical" evidence="1">
    <location>
        <begin position="125"/>
        <end position="153"/>
    </location>
</feature>
<keyword evidence="1" id="KW-1133">Transmembrane helix</keyword>
<evidence type="ECO:0000313" key="4">
    <source>
        <dbReference type="Proteomes" id="UP000023152"/>
    </source>
</evidence>
<dbReference type="SUPFAM" id="SSF56104">
    <property type="entry name" value="SAICAR synthase-like"/>
    <property type="match status" value="1"/>
</dbReference>
<dbReference type="Pfam" id="PF01504">
    <property type="entry name" value="PIP5K"/>
    <property type="match status" value="1"/>
</dbReference>
<dbReference type="OrthoDB" id="20783at2759"/>
<sequence length="197" mass="23404">MSQLGSNPFSTRYVIKRPLESKFDVPELIQDQSRDSIHDEDNPNIFMRHHGGITYVDDQGNLGNEVYLCGIIDILQKYNKCKKIEHFIKGITQDKNVGFFKGQNHLISQYILFFIFFKKKKKKKFGFHTVCLFVFFFLSFLLFLVVIFFFLPFSKVAHYLYFAFFLFKVKENLFVLIVKCQCFDHILCNVVRIDYLK</sequence>
<evidence type="ECO:0000256" key="1">
    <source>
        <dbReference type="SAM" id="Phobius"/>
    </source>
</evidence>
<dbReference type="GO" id="GO:0046488">
    <property type="term" value="P:phosphatidylinositol metabolic process"/>
    <property type="evidence" value="ECO:0007669"/>
    <property type="project" value="InterPro"/>
</dbReference>